<dbReference type="Proteomes" id="UP001595867">
    <property type="component" value="Unassembled WGS sequence"/>
</dbReference>
<reference evidence="3" key="1">
    <citation type="journal article" date="2019" name="Int. J. Syst. Evol. Microbiol.">
        <title>The Global Catalogue of Microorganisms (GCM) 10K type strain sequencing project: providing services to taxonomists for standard genome sequencing and annotation.</title>
        <authorList>
            <consortium name="The Broad Institute Genomics Platform"/>
            <consortium name="The Broad Institute Genome Sequencing Center for Infectious Disease"/>
            <person name="Wu L."/>
            <person name="Ma J."/>
        </authorList>
    </citation>
    <scope>NUCLEOTIDE SEQUENCE [LARGE SCALE GENOMIC DNA]</scope>
    <source>
        <strain evidence="3">TBRC 5832</strain>
    </source>
</reference>
<evidence type="ECO:0000313" key="3">
    <source>
        <dbReference type="Proteomes" id="UP001595867"/>
    </source>
</evidence>
<comment type="caution">
    <text evidence="2">The sequence shown here is derived from an EMBL/GenBank/DDBJ whole genome shotgun (WGS) entry which is preliminary data.</text>
</comment>
<sequence>MSRWRFGPGPRVRMRTLVIGGLLLAVSAGMLAAARSMHGFSSDLLLNLGSSLVLAAVSYLIFDPIFEEARKARIQEHDRFDQATFINRMRETHRNIRILDTWTILLEGKARARTFSAMREALDQGATIRVLLLDPNSAAAQQRADELERRQIDVTAQIMENLRHLYLFREELGSAELRSRLKVCVYDASPSIQLYQWDGRALISFFPIGKVSFDVPQLEVDMASPWGQFVDRRFDELWDHRDHIRTLDRYWRLTVTLTHGGTSLEAVPVPYVSAEDGIYIDGTGPLANQFAARVLAGPGEQPPGEASFGALAVWPPRRSGQQTREFGLIRLEEEPASGTTAEVLALFAKKYGGHPGARAGDMLLLRLVPR</sequence>
<name>A0ABV8J207_9ACTN</name>
<evidence type="ECO:0000313" key="2">
    <source>
        <dbReference type="EMBL" id="MFC4068668.1"/>
    </source>
</evidence>
<protein>
    <submittedName>
        <fullName evidence="2">Uncharacterized protein</fullName>
    </submittedName>
</protein>
<keyword evidence="1" id="KW-1133">Transmembrane helix</keyword>
<proteinExistence type="predicted"/>
<gene>
    <name evidence="2" type="ORF">ACFO0C_27380</name>
</gene>
<dbReference type="RefSeq" id="WP_378069559.1">
    <property type="nucleotide sequence ID" value="NZ_JBHSBL010000019.1"/>
</dbReference>
<evidence type="ECO:0000256" key="1">
    <source>
        <dbReference type="SAM" id="Phobius"/>
    </source>
</evidence>
<organism evidence="2 3">
    <name type="scientific">Actinoplanes subglobosus</name>
    <dbReference type="NCBI Taxonomy" id="1547892"/>
    <lineage>
        <taxon>Bacteria</taxon>
        <taxon>Bacillati</taxon>
        <taxon>Actinomycetota</taxon>
        <taxon>Actinomycetes</taxon>
        <taxon>Micromonosporales</taxon>
        <taxon>Micromonosporaceae</taxon>
        <taxon>Actinoplanes</taxon>
    </lineage>
</organism>
<accession>A0ABV8J207</accession>
<keyword evidence="1" id="KW-0812">Transmembrane</keyword>
<keyword evidence="3" id="KW-1185">Reference proteome</keyword>
<keyword evidence="1" id="KW-0472">Membrane</keyword>
<dbReference type="EMBL" id="JBHSBL010000019">
    <property type="protein sequence ID" value="MFC4068668.1"/>
    <property type="molecule type" value="Genomic_DNA"/>
</dbReference>
<feature type="transmembrane region" description="Helical" evidence="1">
    <location>
        <begin position="44"/>
        <end position="62"/>
    </location>
</feature>